<evidence type="ECO:0000256" key="8">
    <source>
        <dbReference type="ARBA" id="ARBA00022801"/>
    </source>
</evidence>
<dbReference type="SUPFAM" id="SSF55486">
    <property type="entry name" value="Metalloproteases ('zincins'), catalytic domain"/>
    <property type="match status" value="1"/>
</dbReference>
<comment type="catalytic activity">
    <reaction evidence="1">
        <text>Release of an N-terminal octapeptide as second stage of processing of some proteins imported into the mitochondrion.</text>
        <dbReference type="EC" id="3.4.24.59"/>
    </reaction>
</comment>
<evidence type="ECO:0000256" key="11">
    <source>
        <dbReference type="ARBA" id="ARBA00023049"/>
    </source>
</evidence>
<evidence type="ECO:0000256" key="3">
    <source>
        <dbReference type="ARBA" id="ARBA00006040"/>
    </source>
</evidence>
<keyword evidence="18" id="KW-1185">Reference proteome</keyword>
<proteinExistence type="inferred from homology"/>
<keyword evidence="11 15" id="KW-0482">Metalloprotease</keyword>
<evidence type="ECO:0000256" key="4">
    <source>
        <dbReference type="ARBA" id="ARBA00012441"/>
    </source>
</evidence>
<accession>A0AAD9I8A7</accession>
<dbReference type="InterPro" id="IPR024077">
    <property type="entry name" value="Neurolysin/TOP_dom2"/>
</dbReference>
<comment type="subcellular location">
    <subcellularLocation>
        <location evidence="2">Mitochondrion matrix</location>
    </subcellularLocation>
</comment>
<dbReference type="EMBL" id="JAQQPM010000006">
    <property type="protein sequence ID" value="KAK2072896.1"/>
    <property type="molecule type" value="Genomic_DNA"/>
</dbReference>
<dbReference type="CDD" id="cd06457">
    <property type="entry name" value="M3A_MIP"/>
    <property type="match status" value="1"/>
</dbReference>
<keyword evidence="8 15" id="KW-0378">Hydrolase</keyword>
<evidence type="ECO:0000313" key="18">
    <source>
        <dbReference type="Proteomes" id="UP001217918"/>
    </source>
</evidence>
<evidence type="ECO:0000256" key="9">
    <source>
        <dbReference type="ARBA" id="ARBA00022833"/>
    </source>
</evidence>
<evidence type="ECO:0000256" key="14">
    <source>
        <dbReference type="ARBA" id="ARBA00032470"/>
    </source>
</evidence>
<dbReference type="AlphaFoldDB" id="A0AAD9I8A7"/>
<dbReference type="InterPro" id="IPR001567">
    <property type="entry name" value="Pept_M3A_M3B_dom"/>
</dbReference>
<dbReference type="Pfam" id="PF01432">
    <property type="entry name" value="Peptidase_M3"/>
    <property type="match status" value="1"/>
</dbReference>
<comment type="similarity">
    <text evidence="3 15">Belongs to the peptidase M3 family.</text>
</comment>
<dbReference type="GO" id="GO:0005759">
    <property type="term" value="C:mitochondrial matrix"/>
    <property type="evidence" value="ECO:0007669"/>
    <property type="project" value="UniProtKB-SubCell"/>
</dbReference>
<organism evidence="17 18">
    <name type="scientific">Phyllachora maydis</name>
    <dbReference type="NCBI Taxonomy" id="1825666"/>
    <lineage>
        <taxon>Eukaryota</taxon>
        <taxon>Fungi</taxon>
        <taxon>Dikarya</taxon>
        <taxon>Ascomycota</taxon>
        <taxon>Pezizomycotina</taxon>
        <taxon>Sordariomycetes</taxon>
        <taxon>Sordariomycetidae</taxon>
        <taxon>Phyllachorales</taxon>
        <taxon>Phyllachoraceae</taxon>
        <taxon>Phyllachora</taxon>
    </lineage>
</organism>
<evidence type="ECO:0000256" key="15">
    <source>
        <dbReference type="RuleBase" id="RU003435"/>
    </source>
</evidence>
<keyword evidence="6 15" id="KW-0645">Protease</keyword>
<evidence type="ECO:0000256" key="5">
    <source>
        <dbReference type="ARBA" id="ARBA00018046"/>
    </source>
</evidence>
<evidence type="ECO:0000256" key="1">
    <source>
        <dbReference type="ARBA" id="ARBA00000436"/>
    </source>
</evidence>
<comment type="cofactor">
    <cofactor evidence="15">
        <name>Zn(2+)</name>
        <dbReference type="ChEBI" id="CHEBI:29105"/>
    </cofactor>
    <text evidence="15">Binds 1 zinc ion.</text>
</comment>
<dbReference type="InterPro" id="IPR045090">
    <property type="entry name" value="Pept_M3A_M3B"/>
</dbReference>
<evidence type="ECO:0000256" key="2">
    <source>
        <dbReference type="ARBA" id="ARBA00004305"/>
    </source>
</evidence>
<evidence type="ECO:0000256" key="6">
    <source>
        <dbReference type="ARBA" id="ARBA00022670"/>
    </source>
</evidence>
<evidence type="ECO:0000256" key="10">
    <source>
        <dbReference type="ARBA" id="ARBA00022946"/>
    </source>
</evidence>
<evidence type="ECO:0000256" key="12">
    <source>
        <dbReference type="ARBA" id="ARBA00023128"/>
    </source>
</evidence>
<feature type="domain" description="Peptidase M3A/M3B catalytic" evidence="16">
    <location>
        <begin position="290"/>
        <end position="790"/>
    </location>
</feature>
<dbReference type="GO" id="GO:0004222">
    <property type="term" value="F:metalloendopeptidase activity"/>
    <property type="evidence" value="ECO:0007669"/>
    <property type="project" value="UniProtKB-EC"/>
</dbReference>
<dbReference type="Gene3D" id="3.40.390.10">
    <property type="entry name" value="Collagenase (Catalytic Domain)"/>
    <property type="match status" value="1"/>
</dbReference>
<evidence type="ECO:0000256" key="13">
    <source>
        <dbReference type="ARBA" id="ARBA00025208"/>
    </source>
</evidence>
<dbReference type="Proteomes" id="UP001217918">
    <property type="component" value="Unassembled WGS sequence"/>
</dbReference>
<keyword evidence="9 15" id="KW-0862">Zinc</keyword>
<evidence type="ECO:0000256" key="7">
    <source>
        <dbReference type="ARBA" id="ARBA00022723"/>
    </source>
</evidence>
<dbReference type="GO" id="GO:0046872">
    <property type="term" value="F:metal ion binding"/>
    <property type="evidence" value="ECO:0007669"/>
    <property type="project" value="UniProtKB-UniRule"/>
</dbReference>
<comment type="caution">
    <text evidence="17">The sequence shown here is derived from an EMBL/GenBank/DDBJ whole genome shotgun (WGS) entry which is preliminary data.</text>
</comment>
<protein>
    <recommendedName>
        <fullName evidence="5">Mitochondrial intermediate peptidase</fullName>
        <ecNumber evidence="4">3.4.24.59</ecNumber>
    </recommendedName>
    <alternativeName>
        <fullName evidence="14">Octapeptidyl aminopeptidase</fullName>
    </alternativeName>
</protein>
<dbReference type="GO" id="GO:0006518">
    <property type="term" value="P:peptide metabolic process"/>
    <property type="evidence" value="ECO:0007669"/>
    <property type="project" value="TreeGrafter"/>
</dbReference>
<dbReference type="InterPro" id="IPR033851">
    <property type="entry name" value="M3A_MIP"/>
</dbReference>
<keyword evidence="10" id="KW-0809">Transit peptide</keyword>
<evidence type="ECO:0000259" key="16">
    <source>
        <dbReference type="Pfam" id="PF01432"/>
    </source>
</evidence>
<dbReference type="PANTHER" id="PTHR11804:SF79">
    <property type="entry name" value="MITOCHONDRIAL INTERMEDIATE PEPTIDASE"/>
    <property type="match status" value="1"/>
</dbReference>
<gene>
    <name evidence="17" type="ORF">P8C59_007222</name>
</gene>
<dbReference type="EC" id="3.4.24.59" evidence="4"/>
<dbReference type="InterPro" id="IPR024079">
    <property type="entry name" value="MetalloPept_cat_dom_sf"/>
</dbReference>
<evidence type="ECO:0000313" key="17">
    <source>
        <dbReference type="EMBL" id="KAK2072896.1"/>
    </source>
</evidence>
<sequence length="806" mass="89347">MLKSRPWRWVCSSCLGRSARLTKQPRWLSIAATDAAAVKAAPDKTATGPAHRHDDALLRQIFDSAAAWKHFSHAGHVGHAHAGLFRNAYLTHPAGFLVFAQATLARSRRIVDKVLAASTPAEYRVIVQDLDRLSDLLCRVLDLCDFVRATHPRREEQRGAAEAWDLVYEYMNELNTTTGLHDQLARALDDPANRAAWSEEELAVAEVLRLDFTKSAINLPKAARDRFIHLSSEISKTAHLFLNYPAPKQPHVTGPSSAFHGLDPKVAQRVQRRGRILLPSLSAEASTALRTVHDPEMRRQIFCASRTAEDRHVRVLEELMALRAELAQLSGFESYGHLVLRDRMMAKSPEAVKKFLHALVKSNSPLVQREMADLLDVKKQFDPNATKLEPWDRDYCAEQVRRAMRSQVRHQDHLSSYFSLGTVMQGISRICTQLYGIRFVPRETAAGETWHQDVRRLDVVSDTDGHVAVLYCDLFNREAKTMCPAHFTVRCSREILAAEVAEMANAEQHTEALPRFDSPEAAANDGMALSYKDGVLKQLPTIALICDFTQPNDGRGVDRPVLLDFHQLETLFHEMGHAIHSILARTSFQNVAGTRCATDLAELPSTLMEYFAADPCALGLWARHFETDAPLPYAMLADNLRVTRRFSGADTENQIILAMLDQELHSASVPAAAAAAAGRRGPDSTAVYHGLQRAHGNTPPDPDGTSWQGFFGHLSGYGATYYSYIFDRVLAERVWKVVFGAGRDGAALRRDNGERLKESLLRWGGSRDPWACLAAALRDERLVGGGPEAMALVGSWGSAGVGGESL</sequence>
<dbReference type="GO" id="GO:0006627">
    <property type="term" value="P:protein processing involved in protein targeting to mitochondrion"/>
    <property type="evidence" value="ECO:0007669"/>
    <property type="project" value="TreeGrafter"/>
</dbReference>
<comment type="function">
    <text evidence="13">Cleaves proteins, imported into the mitochondrion, to their mature size. While most mitochondrial precursor proteins are processed to the mature form in one step by mitochondrial processing peptidase (MPP), the sequential cleavage by MIP of an octapeptide after initial processing by MPP is a required step for a subgroup of nuclear-encoded precursor proteins destined for the matrix or the inner membrane.</text>
</comment>
<keyword evidence="7 15" id="KW-0479">Metal-binding</keyword>
<keyword evidence="12" id="KW-0496">Mitochondrion</keyword>
<name>A0AAD9I8A7_9PEZI</name>
<reference evidence="17" key="1">
    <citation type="journal article" date="2023" name="Mol. Plant Microbe Interact.">
        <title>Elucidating the Obligate Nature and Biological Capacity of an Invasive Fungal Corn Pathogen.</title>
        <authorList>
            <person name="MacCready J.S."/>
            <person name="Roggenkamp E.M."/>
            <person name="Gdanetz K."/>
            <person name="Chilvers M.I."/>
        </authorList>
    </citation>
    <scope>NUCLEOTIDE SEQUENCE</scope>
    <source>
        <strain evidence="17">PM02</strain>
    </source>
</reference>
<dbReference type="Gene3D" id="1.10.1370.10">
    <property type="entry name" value="Neurolysin, domain 3"/>
    <property type="match status" value="1"/>
</dbReference>
<dbReference type="PANTHER" id="PTHR11804">
    <property type="entry name" value="PROTEASE M3 THIMET OLIGOPEPTIDASE-RELATED"/>
    <property type="match status" value="1"/>
</dbReference>